<dbReference type="AlphaFoldDB" id="D6XVX9"/>
<evidence type="ECO:0000313" key="1">
    <source>
        <dbReference type="EMBL" id="ADH97752.1"/>
    </source>
</evidence>
<name>D6XVX9_BACIE</name>
<dbReference type="OrthoDB" id="2880950at2"/>
<dbReference type="EMBL" id="CP001791">
    <property type="protein sequence ID" value="ADH97752.1"/>
    <property type="molecule type" value="Genomic_DNA"/>
</dbReference>
<dbReference type="STRING" id="439292.Bsel_0205"/>
<reference evidence="1" key="1">
    <citation type="submission" date="2009-10" db="EMBL/GenBank/DDBJ databases">
        <title>Complete sequence of Bacillus selenitireducens MLS10.</title>
        <authorList>
            <consortium name="US DOE Joint Genome Institute"/>
            <person name="Lucas S."/>
            <person name="Copeland A."/>
            <person name="Lapidus A."/>
            <person name="Glavina del Rio T."/>
            <person name="Dalin E."/>
            <person name="Tice H."/>
            <person name="Bruce D."/>
            <person name="Goodwin L."/>
            <person name="Pitluck S."/>
            <person name="Sims D."/>
            <person name="Brettin T."/>
            <person name="Detter J.C."/>
            <person name="Han C."/>
            <person name="Larimer F."/>
            <person name="Land M."/>
            <person name="Hauser L."/>
            <person name="Kyrpides N."/>
            <person name="Ovchinnikova G."/>
            <person name="Stolz J."/>
        </authorList>
    </citation>
    <scope>NUCLEOTIDE SEQUENCE [LARGE SCALE GENOMIC DNA]</scope>
    <source>
        <strain evidence="1">MLS10</strain>
    </source>
</reference>
<keyword evidence="2" id="KW-1185">Reference proteome</keyword>
<dbReference type="Proteomes" id="UP000000271">
    <property type="component" value="Chromosome"/>
</dbReference>
<gene>
    <name evidence="1" type="ordered locus">Bsel_0205</name>
</gene>
<protein>
    <submittedName>
        <fullName evidence="1">Uncharacterized protein</fullName>
    </submittedName>
</protein>
<organism evidence="1 2">
    <name type="scientific">Bacillus selenitireducens (strain ATCC 700615 / DSM 15326 / MLS10)</name>
    <dbReference type="NCBI Taxonomy" id="439292"/>
    <lineage>
        <taxon>Bacteria</taxon>
        <taxon>Bacillati</taxon>
        <taxon>Bacillota</taxon>
        <taxon>Bacilli</taxon>
        <taxon>Bacillales</taxon>
        <taxon>Bacillaceae</taxon>
        <taxon>Salisediminibacterium</taxon>
    </lineage>
</organism>
<sequence length="133" mass="15666">MSVQQIADNFLNEVSHFRNVDLKPSEKNTKRINVYVSPESRKRWMQVDINPTYLAVSMDHMEGELSLMDVSKIGISQDRSSRKTSFKVTPNTEKFSAVHFSFFETDNYDFSNEEFIVFLEKHYKAFLKRVRLT</sequence>
<accession>D6XVX9</accession>
<dbReference type="RefSeq" id="WP_013171181.1">
    <property type="nucleotide sequence ID" value="NC_014219.1"/>
</dbReference>
<evidence type="ECO:0000313" key="2">
    <source>
        <dbReference type="Proteomes" id="UP000000271"/>
    </source>
</evidence>
<dbReference type="HOGENOM" id="CLU_1902478_0_0_9"/>
<dbReference type="KEGG" id="bse:Bsel_0205"/>
<proteinExistence type="predicted"/>